<dbReference type="Gene3D" id="1.10.10.880">
    <property type="entry name" value="Anti sigma-E protein RseA, N-terminal domain"/>
    <property type="match status" value="1"/>
</dbReference>
<evidence type="ECO:0000256" key="4">
    <source>
        <dbReference type="ARBA" id="ARBA00022692"/>
    </source>
</evidence>
<evidence type="ECO:0000256" key="3">
    <source>
        <dbReference type="ARBA" id="ARBA00022475"/>
    </source>
</evidence>
<evidence type="ECO:0000256" key="1">
    <source>
        <dbReference type="ARBA" id="ARBA00004162"/>
    </source>
</evidence>
<dbReference type="NCBIfam" id="NF008116">
    <property type="entry name" value="PRK10863.1"/>
    <property type="match status" value="1"/>
</dbReference>
<evidence type="ECO:0000256" key="6">
    <source>
        <dbReference type="ARBA" id="ARBA00023136"/>
    </source>
</evidence>
<keyword evidence="12" id="KW-1185">Reference proteome</keyword>
<dbReference type="InterPro" id="IPR052383">
    <property type="entry name" value="Anti-sigma-E_RseA-like"/>
</dbReference>
<keyword evidence="7" id="KW-0997">Cell inner membrane</keyword>
<dbReference type="RefSeq" id="WP_280939404.1">
    <property type="nucleotide sequence ID" value="NZ_CP123759.1"/>
</dbReference>
<dbReference type="InterPro" id="IPR036147">
    <property type="entry name" value="Anti-sigma_E_RseA_N_sf"/>
</dbReference>
<feature type="compositionally biased region" description="Polar residues" evidence="8">
    <location>
        <begin position="191"/>
        <end position="200"/>
    </location>
</feature>
<protein>
    <recommendedName>
        <fullName evidence="7">Anti-sigma-E factor RseA</fullName>
    </recommendedName>
    <alternativeName>
        <fullName evidence="7">Regulator of SigE</fullName>
    </alternativeName>
    <alternativeName>
        <fullName evidence="7">Sigma-E anti-sigma factor RseA</fullName>
    </alternativeName>
    <alternativeName>
        <fullName evidence="7">Sigma-E factor negative regulatory protein</fullName>
    </alternativeName>
</protein>
<keyword evidence="6 7" id="KW-0472">Membrane</keyword>
<feature type="region of interest" description="Disordered" evidence="8">
    <location>
        <begin position="191"/>
        <end position="210"/>
    </location>
</feature>
<evidence type="ECO:0000256" key="5">
    <source>
        <dbReference type="ARBA" id="ARBA00022989"/>
    </source>
</evidence>
<dbReference type="InterPro" id="IPR026279">
    <property type="entry name" value="RseA"/>
</dbReference>
<dbReference type="Proteomes" id="UP001231859">
    <property type="component" value="Chromosome"/>
</dbReference>
<dbReference type="Pfam" id="PF03873">
    <property type="entry name" value="RseA_C"/>
    <property type="match status" value="1"/>
</dbReference>
<comment type="similarity">
    <text evidence="2 7">Belongs to the RseA family.</text>
</comment>
<gene>
    <name evidence="11" type="primary">rseA</name>
    <name evidence="11" type="ORF">QG404_05690</name>
</gene>
<dbReference type="InterPro" id="IPR005573">
    <property type="entry name" value="Anti-sigma_E_RseA_C"/>
</dbReference>
<dbReference type="SUPFAM" id="SSF89069">
    <property type="entry name" value="N-terminal, cytoplasmic domain of anti-sigmaE factor RseA"/>
    <property type="match status" value="1"/>
</dbReference>
<feature type="domain" description="Anti sigma-E protein RseA N-terminal" evidence="9">
    <location>
        <begin position="1"/>
        <end position="87"/>
    </location>
</feature>
<dbReference type="CDD" id="cd16328">
    <property type="entry name" value="RseA_N"/>
    <property type="match status" value="1"/>
</dbReference>
<organism evidence="11 12">
    <name type="scientific">Arsenophonus apicola</name>
    <dbReference type="NCBI Taxonomy" id="2879119"/>
    <lineage>
        <taxon>Bacteria</taxon>
        <taxon>Pseudomonadati</taxon>
        <taxon>Pseudomonadota</taxon>
        <taxon>Gammaproteobacteria</taxon>
        <taxon>Enterobacterales</taxon>
        <taxon>Morganellaceae</taxon>
        <taxon>Arsenophonus</taxon>
    </lineage>
</organism>
<dbReference type="PANTHER" id="PTHR38104">
    <property type="match status" value="1"/>
</dbReference>
<evidence type="ECO:0000313" key="12">
    <source>
        <dbReference type="Proteomes" id="UP001231859"/>
    </source>
</evidence>
<comment type="subunit">
    <text evidence="7">Interacts 1:1 with ECF RNA polymerase sigma-E (RpoE); this inhibits the interaction of sigma-E with the RNA polymerase catalytic core and leads to a decreased expression of sigma-E-regulated genes. Interacts with RseB.</text>
</comment>
<feature type="domain" description="Anti sigma-E protein RseA C-terminal" evidence="10">
    <location>
        <begin position="135"/>
        <end position="188"/>
    </location>
</feature>
<name>A0ABY8P6C4_9GAMM</name>
<keyword evidence="3 7" id="KW-1003">Cell membrane</keyword>
<comment type="function">
    <text evidence="7">An anti-sigma factor for extracytoplasmic function (ECF) sigma factor sigma-E (RpoE). ECF sigma factors are held in an inactive form by an anti-sigma factor until released by regulated intramembrane proteolysis (RIP). RIP occurs when an extracytoplasmic signal triggers a concerted proteolytic cascade to transmit information and elicit cellular responses. The membrane-spanning regulatory substrate protein is first cut periplasmically (site-1 protease, S1P, DegS), then within the membrane itself (site-2 protease, S2P, RseP), while cytoplasmic proteases finish degrading the anti-sigma factor, liberating sigma-E.</text>
</comment>
<proteinExistence type="inferred from homology"/>
<sequence length="210" mass="23529">MHRERLSALMDGEIFDSELIHTILQDVSLQKRWESYHLIRDSLRGDINEVIHLDITGKIEQALASEPIQIAPDAIPIPESQPEPASWRLMPFWRKLRPWANQITQVGVAASVAVAVIAGVQNYNTFNIETDGKSDSPIFNTVPIMGAASPVSLNVSNDQLLAQPQTEQLEQRNRRLGLMLQQYELERRSMLNQSVTSSSPVVEKPHSGAE</sequence>
<reference evidence="11 12" key="1">
    <citation type="submission" date="2023-04" db="EMBL/GenBank/DDBJ databases">
        <title>Genome dynamics across the evolutionary transition to endosymbiosis.</title>
        <authorList>
            <person name="Siozios S."/>
            <person name="Nadal-Jimenez P."/>
            <person name="Azagi T."/>
            <person name="Sprong H."/>
            <person name="Frost C.L."/>
            <person name="Parratt S.R."/>
            <person name="Taylor G."/>
            <person name="Brettell L."/>
            <person name="Lew K.C."/>
            <person name="Croft L."/>
            <person name="King K.C."/>
            <person name="Brockhurst M.A."/>
            <person name="Hypsa V."/>
            <person name="Novakova E."/>
            <person name="Darby A.C."/>
            <person name="Hurst G.D.D."/>
        </authorList>
    </citation>
    <scope>NUCLEOTIDE SEQUENCE [LARGE SCALE GENOMIC DNA]</scope>
    <source>
        <strain evidence="12">aApi_AU</strain>
    </source>
</reference>
<keyword evidence="4" id="KW-0812">Transmembrane</keyword>
<accession>A0ABY8P6C4</accession>
<evidence type="ECO:0000256" key="8">
    <source>
        <dbReference type="SAM" id="MobiDB-lite"/>
    </source>
</evidence>
<dbReference type="PIRSF" id="PIRSF016938">
    <property type="entry name" value="RseA"/>
    <property type="match status" value="1"/>
</dbReference>
<keyword evidence="5" id="KW-1133">Transmembrane helix</keyword>
<dbReference type="Pfam" id="PF03872">
    <property type="entry name" value="RseA_N"/>
    <property type="match status" value="1"/>
</dbReference>
<evidence type="ECO:0000313" key="11">
    <source>
        <dbReference type="EMBL" id="WGO84380.1"/>
    </source>
</evidence>
<evidence type="ECO:0000256" key="2">
    <source>
        <dbReference type="ARBA" id="ARBA00005837"/>
    </source>
</evidence>
<dbReference type="EMBL" id="CP123759">
    <property type="protein sequence ID" value="WGO84380.1"/>
    <property type="molecule type" value="Genomic_DNA"/>
</dbReference>
<dbReference type="PANTHER" id="PTHR38104:SF1">
    <property type="entry name" value="ANTI-SIGMA-E FACTOR RSEA"/>
    <property type="match status" value="1"/>
</dbReference>
<evidence type="ECO:0000259" key="9">
    <source>
        <dbReference type="Pfam" id="PF03872"/>
    </source>
</evidence>
<evidence type="ECO:0000259" key="10">
    <source>
        <dbReference type="Pfam" id="PF03873"/>
    </source>
</evidence>
<evidence type="ECO:0000256" key="7">
    <source>
        <dbReference type="PIRNR" id="PIRNR016938"/>
    </source>
</evidence>
<dbReference type="InterPro" id="IPR005572">
    <property type="entry name" value="Anti-sigma_E_RseA_N"/>
</dbReference>
<comment type="subcellular location">
    <subcellularLocation>
        <location evidence="7">Cell inner membrane</location>
    </subcellularLocation>
    <subcellularLocation>
        <location evidence="1">Cell membrane</location>
        <topology evidence="1">Single-pass membrane protein</topology>
    </subcellularLocation>
</comment>